<dbReference type="Gene3D" id="2.170.270.10">
    <property type="entry name" value="SET domain"/>
    <property type="match status" value="1"/>
</dbReference>
<dbReference type="Pfam" id="PF00856">
    <property type="entry name" value="SET"/>
    <property type="match status" value="1"/>
</dbReference>
<comment type="caution">
    <text evidence="3">The sequence shown here is derived from an EMBL/GenBank/DDBJ whole genome shotgun (WGS) entry which is preliminary data.</text>
</comment>
<dbReference type="AlphaFoldDB" id="A0A8K0JKZ2"/>
<dbReference type="SUPFAM" id="SSF82199">
    <property type="entry name" value="SET domain"/>
    <property type="match status" value="1"/>
</dbReference>
<dbReference type="InterPro" id="IPR046341">
    <property type="entry name" value="SET_dom_sf"/>
</dbReference>
<feature type="region of interest" description="Disordered" evidence="1">
    <location>
        <begin position="32"/>
        <end position="63"/>
    </location>
</feature>
<gene>
    <name evidence="3" type="ORF">FFLO_06225</name>
</gene>
<evidence type="ECO:0000256" key="1">
    <source>
        <dbReference type="SAM" id="MobiDB-lite"/>
    </source>
</evidence>
<feature type="domain" description="SET" evidence="2">
    <location>
        <begin position="66"/>
        <end position="196"/>
    </location>
</feature>
<feature type="compositionally biased region" description="Low complexity" evidence="1">
    <location>
        <begin position="40"/>
        <end position="63"/>
    </location>
</feature>
<protein>
    <recommendedName>
        <fullName evidence="2">SET domain-containing protein</fullName>
    </recommendedName>
</protein>
<proteinExistence type="predicted"/>
<sequence>MPVLNHDAAPPPGWPAGVTYLTRSRLSPTFERARLPLLTPSSNDSAASSKVAASSKQPQSQPFPKELIKIKKITEPSHPAFGQLGLVALKKIEPRTKVLSYLGVYHTRPHPESDYDLSVLRIRDEDSTEVDATIDIALDAAKSGNAGRFVNDYRGIGSAPNCQFVEAVDSNGWIGMEVWTLGKGVGKGEELLVSYGKGWWAGRQG</sequence>
<dbReference type="EMBL" id="JABELV010000189">
    <property type="protein sequence ID" value="KAG7528348.1"/>
    <property type="molecule type" value="Genomic_DNA"/>
</dbReference>
<dbReference type="PROSITE" id="PS50280">
    <property type="entry name" value="SET"/>
    <property type="match status" value="1"/>
</dbReference>
<keyword evidence="4" id="KW-1185">Reference proteome</keyword>
<organism evidence="3 4">
    <name type="scientific">Filobasidium floriforme</name>
    <dbReference type="NCBI Taxonomy" id="5210"/>
    <lineage>
        <taxon>Eukaryota</taxon>
        <taxon>Fungi</taxon>
        <taxon>Dikarya</taxon>
        <taxon>Basidiomycota</taxon>
        <taxon>Agaricomycotina</taxon>
        <taxon>Tremellomycetes</taxon>
        <taxon>Filobasidiales</taxon>
        <taxon>Filobasidiaceae</taxon>
        <taxon>Filobasidium</taxon>
    </lineage>
</organism>
<dbReference type="Proteomes" id="UP000812966">
    <property type="component" value="Unassembled WGS sequence"/>
</dbReference>
<evidence type="ECO:0000313" key="3">
    <source>
        <dbReference type="EMBL" id="KAG7528348.1"/>
    </source>
</evidence>
<dbReference type="InterPro" id="IPR001214">
    <property type="entry name" value="SET_dom"/>
</dbReference>
<name>A0A8K0JKZ2_9TREE</name>
<accession>A0A8K0JKZ2</accession>
<evidence type="ECO:0000259" key="2">
    <source>
        <dbReference type="PROSITE" id="PS50280"/>
    </source>
</evidence>
<reference evidence="3" key="1">
    <citation type="submission" date="2020-04" db="EMBL/GenBank/DDBJ databases">
        <title>Analysis of mating type loci in Filobasidium floriforme.</title>
        <authorList>
            <person name="Nowrousian M."/>
        </authorList>
    </citation>
    <scope>NUCLEOTIDE SEQUENCE</scope>
    <source>
        <strain evidence="3">CBS 6242</strain>
    </source>
</reference>
<dbReference type="OrthoDB" id="5792673at2759"/>
<evidence type="ECO:0000313" key="4">
    <source>
        <dbReference type="Proteomes" id="UP000812966"/>
    </source>
</evidence>